<accession>A0A843TI88</accession>
<reference evidence="5" key="1">
    <citation type="submission" date="2017-07" db="EMBL/GenBank/DDBJ databases">
        <title>Taro Niue Genome Assembly and Annotation.</title>
        <authorList>
            <person name="Atibalentja N."/>
            <person name="Keating K."/>
            <person name="Fields C.J."/>
        </authorList>
    </citation>
    <scope>NUCLEOTIDE SEQUENCE</scope>
    <source>
        <strain evidence="5">Niue_2</strain>
        <tissue evidence="5">Leaf</tissue>
    </source>
</reference>
<dbReference type="InterPro" id="IPR020592">
    <property type="entry name" value="Ribosomal_bS16_CS"/>
</dbReference>
<dbReference type="Proteomes" id="UP000652761">
    <property type="component" value="Unassembled WGS sequence"/>
</dbReference>
<comment type="caution">
    <text evidence="5">The sequence shown here is derived from an EMBL/GenBank/DDBJ whole genome shotgun (WGS) entry which is preliminary data.</text>
</comment>
<feature type="region of interest" description="Disordered" evidence="4">
    <location>
        <begin position="98"/>
        <end position="124"/>
    </location>
</feature>
<dbReference type="GO" id="GO:0003735">
    <property type="term" value="F:structural constituent of ribosome"/>
    <property type="evidence" value="ECO:0007669"/>
    <property type="project" value="InterPro"/>
</dbReference>
<dbReference type="GO" id="GO:0006412">
    <property type="term" value="P:translation"/>
    <property type="evidence" value="ECO:0007669"/>
    <property type="project" value="InterPro"/>
</dbReference>
<evidence type="ECO:0000256" key="3">
    <source>
        <dbReference type="ARBA" id="ARBA00035371"/>
    </source>
</evidence>
<feature type="compositionally biased region" description="Polar residues" evidence="4">
    <location>
        <begin position="37"/>
        <end position="46"/>
    </location>
</feature>
<proteinExistence type="predicted"/>
<dbReference type="GO" id="GO:1990904">
    <property type="term" value="C:ribonucleoprotein complex"/>
    <property type="evidence" value="ECO:0007669"/>
    <property type="project" value="UniProtKB-KW"/>
</dbReference>
<evidence type="ECO:0000256" key="4">
    <source>
        <dbReference type="SAM" id="MobiDB-lite"/>
    </source>
</evidence>
<evidence type="ECO:0000256" key="1">
    <source>
        <dbReference type="ARBA" id="ARBA00022980"/>
    </source>
</evidence>
<organism evidence="5 6">
    <name type="scientific">Colocasia esculenta</name>
    <name type="common">Wild taro</name>
    <name type="synonym">Arum esculentum</name>
    <dbReference type="NCBI Taxonomy" id="4460"/>
    <lineage>
        <taxon>Eukaryota</taxon>
        <taxon>Viridiplantae</taxon>
        <taxon>Streptophyta</taxon>
        <taxon>Embryophyta</taxon>
        <taxon>Tracheophyta</taxon>
        <taxon>Spermatophyta</taxon>
        <taxon>Magnoliopsida</taxon>
        <taxon>Liliopsida</taxon>
        <taxon>Araceae</taxon>
        <taxon>Aroideae</taxon>
        <taxon>Colocasieae</taxon>
        <taxon>Colocasia</taxon>
    </lineage>
</organism>
<name>A0A843TI88_COLES</name>
<dbReference type="GO" id="GO:0005840">
    <property type="term" value="C:ribosome"/>
    <property type="evidence" value="ECO:0007669"/>
    <property type="project" value="UniProtKB-KW"/>
</dbReference>
<protein>
    <recommendedName>
        <fullName evidence="3">30S ribosomal protein S16, chloroplastic</fullName>
    </recommendedName>
</protein>
<gene>
    <name evidence="5" type="ORF">Taro_001548</name>
</gene>
<dbReference type="EMBL" id="NMUH01000032">
    <property type="protein sequence ID" value="MQL69264.1"/>
    <property type="molecule type" value="Genomic_DNA"/>
</dbReference>
<keyword evidence="6" id="KW-1185">Reference proteome</keyword>
<evidence type="ECO:0000256" key="2">
    <source>
        <dbReference type="ARBA" id="ARBA00023274"/>
    </source>
</evidence>
<evidence type="ECO:0000313" key="6">
    <source>
        <dbReference type="Proteomes" id="UP000652761"/>
    </source>
</evidence>
<keyword evidence="1" id="KW-0689">Ribosomal protein</keyword>
<dbReference type="AlphaFoldDB" id="A0A843TI88"/>
<evidence type="ECO:0000313" key="5">
    <source>
        <dbReference type="EMBL" id="MQL69264.1"/>
    </source>
</evidence>
<keyword evidence="2" id="KW-0687">Ribonucleoprotein</keyword>
<dbReference type="PROSITE" id="PS00732">
    <property type="entry name" value="RIBOSOMAL_S16"/>
    <property type="match status" value="1"/>
</dbReference>
<sequence length="139" mass="15428">MPNLWRNASAKPVKPITYLIRVRLTRTGRSLARDTKPQSMSTSQSRSHGRKVQLTLHVKSQATVETNQTPPPVDHTVTGQCLAPLEILARNTLEVRPLPQNTLKPPEFSQFTPNPPRAPTEIAPRHDVSSCDLAMPLVP</sequence>
<feature type="region of interest" description="Disordered" evidence="4">
    <location>
        <begin position="29"/>
        <end position="52"/>
    </location>
</feature>